<keyword evidence="7" id="KW-1185">Reference proteome</keyword>
<dbReference type="PANTHER" id="PTHR13887:SF14">
    <property type="entry name" value="DISULFIDE BOND FORMATION PROTEIN D"/>
    <property type="match status" value="1"/>
</dbReference>
<dbReference type="InterPro" id="IPR012336">
    <property type="entry name" value="Thioredoxin-like_fold"/>
</dbReference>
<evidence type="ECO:0000256" key="3">
    <source>
        <dbReference type="ARBA" id="ARBA00023002"/>
    </source>
</evidence>
<dbReference type="SUPFAM" id="SSF52833">
    <property type="entry name" value="Thioredoxin-like"/>
    <property type="match status" value="1"/>
</dbReference>
<evidence type="ECO:0000256" key="2">
    <source>
        <dbReference type="ARBA" id="ARBA00022729"/>
    </source>
</evidence>
<evidence type="ECO:0000313" key="6">
    <source>
        <dbReference type="EMBL" id="OCG73946.1"/>
    </source>
</evidence>
<dbReference type="OrthoDB" id="117402at2"/>
<gene>
    <name evidence="6" type="ORF">A7J15_07000</name>
</gene>
<proteinExistence type="inferred from homology"/>
<dbReference type="Gene3D" id="3.40.30.10">
    <property type="entry name" value="Glutaredoxin"/>
    <property type="match status" value="1"/>
</dbReference>
<sequence length="231" mass="24317">MRTFAPRLLAAIAALAFTGTLGSCAAASADTDPAPVTTAVAPTWADQLARADADDPMAVGDLDAPLMIVEWTDYSCPYCAMFAVDTLPTLLEEYVETGLVRYEIHDVAKLGAESLEAAVAARAAGEQGRYLEFMDALYADSPRTGHPVFTEASLVRFAERAGVADLDAFRARLGAADLQSAVLESQEAARAAGIESVPSFVIGDEYLLGALPLDDFRTVIDAQLEAAGVTP</sequence>
<keyword evidence="5" id="KW-0676">Redox-active center</keyword>
<accession>A0A1B9NBI1</accession>
<keyword evidence="2" id="KW-0732">Signal</keyword>
<comment type="caution">
    <text evidence="6">The sequence shown here is derived from an EMBL/GenBank/DDBJ whole genome shotgun (WGS) entry which is preliminary data.</text>
</comment>
<reference evidence="6 7" key="1">
    <citation type="submission" date="2016-05" db="EMBL/GenBank/DDBJ databases">
        <authorList>
            <person name="Lavstsen T."/>
            <person name="Jespersen J.S."/>
        </authorList>
    </citation>
    <scope>NUCLEOTIDE SEQUENCE [LARGE SCALE GENOMIC DNA]</scope>
    <source>
        <strain evidence="6 7">YLB-01</strain>
    </source>
</reference>
<dbReference type="STRING" id="904291.A7J15_07000"/>
<name>A0A1B9NBI1_9MICO</name>
<protein>
    <submittedName>
        <fullName evidence="6">Uncharacterized protein</fullName>
    </submittedName>
</protein>
<dbReference type="InterPro" id="IPR013766">
    <property type="entry name" value="Thioredoxin_domain"/>
</dbReference>
<dbReference type="PROSITE" id="PS51257">
    <property type="entry name" value="PROKAR_LIPOPROTEIN"/>
    <property type="match status" value="1"/>
</dbReference>
<dbReference type="PROSITE" id="PS51352">
    <property type="entry name" value="THIOREDOXIN_2"/>
    <property type="match status" value="1"/>
</dbReference>
<dbReference type="EMBL" id="LXMD01000023">
    <property type="protein sequence ID" value="OCG73946.1"/>
    <property type="molecule type" value="Genomic_DNA"/>
</dbReference>
<dbReference type="AlphaFoldDB" id="A0A1B9NBI1"/>
<comment type="similarity">
    <text evidence="1">Belongs to the thioredoxin family. DsbA subfamily.</text>
</comment>
<organism evidence="6 7">
    <name type="scientific">Microbacterium sediminis</name>
    <dbReference type="NCBI Taxonomy" id="904291"/>
    <lineage>
        <taxon>Bacteria</taxon>
        <taxon>Bacillati</taxon>
        <taxon>Actinomycetota</taxon>
        <taxon>Actinomycetes</taxon>
        <taxon>Micrococcales</taxon>
        <taxon>Microbacteriaceae</taxon>
        <taxon>Microbacterium</taxon>
    </lineage>
</organism>
<keyword evidence="4" id="KW-1015">Disulfide bond</keyword>
<dbReference type="RefSeq" id="WP_067026336.1">
    <property type="nucleotide sequence ID" value="NZ_CP038256.1"/>
</dbReference>
<keyword evidence="3" id="KW-0560">Oxidoreductase</keyword>
<evidence type="ECO:0000256" key="4">
    <source>
        <dbReference type="ARBA" id="ARBA00023157"/>
    </source>
</evidence>
<dbReference type="GO" id="GO:0016491">
    <property type="term" value="F:oxidoreductase activity"/>
    <property type="evidence" value="ECO:0007669"/>
    <property type="project" value="UniProtKB-KW"/>
</dbReference>
<dbReference type="Proteomes" id="UP000093355">
    <property type="component" value="Unassembled WGS sequence"/>
</dbReference>
<dbReference type="InterPro" id="IPR036249">
    <property type="entry name" value="Thioredoxin-like_sf"/>
</dbReference>
<evidence type="ECO:0000256" key="1">
    <source>
        <dbReference type="ARBA" id="ARBA00005791"/>
    </source>
</evidence>
<dbReference type="PANTHER" id="PTHR13887">
    <property type="entry name" value="GLUTATHIONE S-TRANSFERASE KAPPA"/>
    <property type="match status" value="1"/>
</dbReference>
<evidence type="ECO:0000313" key="7">
    <source>
        <dbReference type="Proteomes" id="UP000093355"/>
    </source>
</evidence>
<dbReference type="Pfam" id="PF13462">
    <property type="entry name" value="Thioredoxin_4"/>
    <property type="match status" value="1"/>
</dbReference>
<evidence type="ECO:0000256" key="5">
    <source>
        <dbReference type="ARBA" id="ARBA00023284"/>
    </source>
</evidence>